<comment type="caution">
    <text evidence="1">The sequence shown here is derived from an EMBL/GenBank/DDBJ whole genome shotgun (WGS) entry which is preliminary data.</text>
</comment>
<keyword evidence="2" id="KW-1185">Reference proteome</keyword>
<reference evidence="1 2" key="1">
    <citation type="submission" date="2020-03" db="EMBL/GenBank/DDBJ databases">
        <title>Dissostichus mawsoni Genome sequencing and assembly.</title>
        <authorList>
            <person name="Park H."/>
        </authorList>
    </citation>
    <scope>NUCLEOTIDE SEQUENCE [LARGE SCALE GENOMIC DNA]</scope>
    <source>
        <strain evidence="1">DM0001</strain>
        <tissue evidence="1">Muscle</tissue>
    </source>
</reference>
<organism evidence="1 2">
    <name type="scientific">Dissostichus mawsoni</name>
    <name type="common">Antarctic cod</name>
    <dbReference type="NCBI Taxonomy" id="36200"/>
    <lineage>
        <taxon>Eukaryota</taxon>
        <taxon>Metazoa</taxon>
        <taxon>Chordata</taxon>
        <taxon>Craniata</taxon>
        <taxon>Vertebrata</taxon>
        <taxon>Euteleostomi</taxon>
        <taxon>Actinopterygii</taxon>
        <taxon>Neopterygii</taxon>
        <taxon>Teleostei</taxon>
        <taxon>Neoteleostei</taxon>
        <taxon>Acanthomorphata</taxon>
        <taxon>Eupercaria</taxon>
        <taxon>Perciformes</taxon>
        <taxon>Notothenioidei</taxon>
        <taxon>Nototheniidae</taxon>
        <taxon>Dissostichus</taxon>
    </lineage>
</organism>
<protein>
    <submittedName>
        <fullName evidence="1">Uncharacterized protein</fullName>
    </submittedName>
</protein>
<evidence type="ECO:0000313" key="1">
    <source>
        <dbReference type="EMBL" id="KAF3860661.1"/>
    </source>
</evidence>
<dbReference type="EMBL" id="JAAKFY010000002">
    <property type="protein sequence ID" value="KAF3860661.1"/>
    <property type="molecule type" value="Genomic_DNA"/>
</dbReference>
<gene>
    <name evidence="1" type="ORF">F7725_000916</name>
</gene>
<feature type="non-terminal residue" evidence="1">
    <location>
        <position position="140"/>
    </location>
</feature>
<accession>A0A7J5ZHP2</accession>
<evidence type="ECO:0000313" key="2">
    <source>
        <dbReference type="Proteomes" id="UP000518266"/>
    </source>
</evidence>
<dbReference type="Proteomes" id="UP000518266">
    <property type="component" value="Unassembled WGS sequence"/>
</dbReference>
<sequence length="140" mass="14261">MKDKSRLVPAALAARLVFVLGGFLAYDLTRRDPMTSYEEGLFPASLAEGDVELLLHLKHGNPRCHFRHRDSTLASSSTPSAAAATSTCATAATTTFDASAATTTTTAAATAAATTTLTSGAMLGPVPGTATLVAIVAVAH</sequence>
<name>A0A7J5ZHP2_DISMA</name>
<dbReference type="AlphaFoldDB" id="A0A7J5ZHP2"/>
<proteinExistence type="predicted"/>